<dbReference type="RefSeq" id="XP_026667715.1">
    <property type="nucleotide sequence ID" value="XM_026811914.1"/>
</dbReference>
<accession>A0AAJ7W955</accession>
<feature type="coiled-coil region" evidence="7">
    <location>
        <begin position="231"/>
        <end position="497"/>
    </location>
</feature>
<keyword evidence="5 7" id="KW-0175">Coiled coil</keyword>
<organism evidence="9 10">
    <name type="scientific">Ceratina calcarata</name>
    <dbReference type="NCBI Taxonomy" id="156304"/>
    <lineage>
        <taxon>Eukaryota</taxon>
        <taxon>Metazoa</taxon>
        <taxon>Ecdysozoa</taxon>
        <taxon>Arthropoda</taxon>
        <taxon>Hexapoda</taxon>
        <taxon>Insecta</taxon>
        <taxon>Pterygota</taxon>
        <taxon>Neoptera</taxon>
        <taxon>Endopterygota</taxon>
        <taxon>Hymenoptera</taxon>
        <taxon>Apocrita</taxon>
        <taxon>Aculeata</taxon>
        <taxon>Apoidea</taxon>
        <taxon>Anthophila</taxon>
        <taxon>Apidae</taxon>
        <taxon>Ceratina</taxon>
        <taxon>Zadontomerus</taxon>
    </lineage>
</organism>
<evidence type="ECO:0000256" key="7">
    <source>
        <dbReference type="SAM" id="Coils"/>
    </source>
</evidence>
<dbReference type="GO" id="GO:0000301">
    <property type="term" value="P:retrograde transport, vesicle recycling within Golgi"/>
    <property type="evidence" value="ECO:0007669"/>
    <property type="project" value="TreeGrafter"/>
</dbReference>
<dbReference type="GO" id="GO:0000139">
    <property type="term" value="C:Golgi membrane"/>
    <property type="evidence" value="ECO:0007669"/>
    <property type="project" value="UniProtKB-SubCell"/>
</dbReference>
<dbReference type="CTD" id="42905"/>
<dbReference type="GO" id="GO:0007030">
    <property type="term" value="P:Golgi organization"/>
    <property type="evidence" value="ECO:0007669"/>
    <property type="project" value="InterPro"/>
</dbReference>
<dbReference type="AlphaFoldDB" id="A0AAJ7W955"/>
<feature type="compositionally biased region" description="Low complexity" evidence="8">
    <location>
        <begin position="125"/>
        <end position="137"/>
    </location>
</feature>
<dbReference type="PANTHER" id="PTHR13815">
    <property type="entry name" value="GOLGIN-84"/>
    <property type="match status" value="1"/>
</dbReference>
<evidence type="ECO:0000313" key="9">
    <source>
        <dbReference type="Proteomes" id="UP000694925"/>
    </source>
</evidence>
<proteinExistence type="predicted"/>
<feature type="compositionally biased region" description="Polar residues" evidence="8">
    <location>
        <begin position="48"/>
        <end position="62"/>
    </location>
</feature>
<evidence type="ECO:0000256" key="5">
    <source>
        <dbReference type="ARBA" id="ARBA00023054"/>
    </source>
</evidence>
<evidence type="ECO:0000256" key="2">
    <source>
        <dbReference type="ARBA" id="ARBA00022692"/>
    </source>
</evidence>
<keyword evidence="9" id="KW-1185">Reference proteome</keyword>
<evidence type="ECO:0000313" key="10">
    <source>
        <dbReference type="RefSeq" id="XP_026667715.1"/>
    </source>
</evidence>
<evidence type="ECO:0000256" key="4">
    <source>
        <dbReference type="ARBA" id="ARBA00023034"/>
    </source>
</evidence>
<gene>
    <name evidence="10" type="primary">LOC108623085</name>
</gene>
<keyword evidence="2" id="KW-0812">Transmembrane</keyword>
<dbReference type="PANTHER" id="PTHR13815:SF7">
    <property type="entry name" value="GOLGIN SUBFAMILY A MEMBER 5"/>
    <property type="match status" value="1"/>
</dbReference>
<dbReference type="Proteomes" id="UP000694925">
    <property type="component" value="Unplaced"/>
</dbReference>
<evidence type="ECO:0000256" key="1">
    <source>
        <dbReference type="ARBA" id="ARBA00004409"/>
    </source>
</evidence>
<comment type="subcellular location">
    <subcellularLocation>
        <location evidence="1">Golgi apparatus membrane</location>
        <topology evidence="1">Single-pass type IV membrane protein</topology>
    </subcellularLocation>
</comment>
<dbReference type="GeneID" id="108623085"/>
<dbReference type="InterPro" id="IPR019177">
    <property type="entry name" value="Golgin_subfamily_A_member_5"/>
</dbReference>
<keyword evidence="3" id="KW-1133">Transmembrane helix</keyword>
<evidence type="ECO:0000256" key="8">
    <source>
        <dbReference type="SAM" id="MobiDB-lite"/>
    </source>
</evidence>
<evidence type="ECO:0000256" key="6">
    <source>
        <dbReference type="ARBA" id="ARBA00023136"/>
    </source>
</evidence>
<keyword evidence="4" id="KW-0333">Golgi apparatus</keyword>
<reference evidence="10" key="1">
    <citation type="submission" date="2025-08" db="UniProtKB">
        <authorList>
            <consortium name="RefSeq"/>
        </authorList>
    </citation>
    <scope>IDENTIFICATION</scope>
    <source>
        <tissue evidence="10">Whole body</tissue>
    </source>
</reference>
<feature type="region of interest" description="Disordered" evidence="8">
    <location>
        <begin position="103"/>
        <end position="143"/>
    </location>
</feature>
<protein>
    <submittedName>
        <fullName evidence="10">Golgin-84 isoform X1</fullName>
    </submittedName>
</protein>
<sequence>MAWLSGLADKAENLLNKIDKNTAAVLNKDKLPQSQLTHVTWSTPESCVNTQDGTLSNPTTESVEFPHVRSTPNLPSLTTSSVVSRDEELFTFLNNLNTSPKRYTAEASVSPPTPSSLMVEHPTDSTDSISDLSIQTSGQSSPGLVHTSVDVPDNFEHDGANDNVGKYEIINTLSNEMVKNQASATVLNNGYDTFRSELDTTQEYEYDDKQENVEANRLTQSSQNQYMKRYLKEVEKDLEEKNVQLGKQETDHQKEIIILNEKLQSLYKEKMQLYKQVTELQSALERNRLELNSTRFDLEQHKARALKTLQEKEKLIAELRNNESTGTEDDTMIMELDQLRQERDTLRQENQQVSEQLRIIREELMNADIKLEKVRQKSAEANIQAQDILATERRRRLDAEEDARLHLEEIRSLKDELIRQRNSYTSQLQKCESEIAKLRMQLSAISTPSSEIESRLASLTQTLVSKQQAVENLTTERNALRLQLEKIEHEFRNSRRTILYNSMNDTDDAKAQVPTFLIETPFDTGVTRRVKRAYSSLDAISIRTGVFLRRYPLARILVLIYMEIVYRHCCNFGFLSFSYRNRRTLINVKYCSRLVL</sequence>
<evidence type="ECO:0000256" key="3">
    <source>
        <dbReference type="ARBA" id="ARBA00022989"/>
    </source>
</evidence>
<name>A0AAJ7W955_9HYME</name>
<feature type="region of interest" description="Disordered" evidence="8">
    <location>
        <begin position="48"/>
        <end position="72"/>
    </location>
</feature>
<dbReference type="Pfam" id="PF09787">
    <property type="entry name" value="Golgin_A5"/>
    <property type="match status" value="1"/>
</dbReference>
<dbReference type="GO" id="GO:0031985">
    <property type="term" value="C:Golgi cisterna"/>
    <property type="evidence" value="ECO:0007669"/>
    <property type="project" value="TreeGrafter"/>
</dbReference>
<keyword evidence="6" id="KW-0472">Membrane</keyword>